<dbReference type="AlphaFoldDB" id="A0A1J5QBB9"/>
<accession>A0A1J5QBB9</accession>
<protein>
    <submittedName>
        <fullName evidence="1">Uncharacterized protein</fullName>
    </submittedName>
</protein>
<gene>
    <name evidence="1" type="ORF">GALL_451040</name>
</gene>
<reference evidence="1" key="1">
    <citation type="submission" date="2016-10" db="EMBL/GenBank/DDBJ databases">
        <title>Sequence of Gallionella enrichment culture.</title>
        <authorList>
            <person name="Poehlein A."/>
            <person name="Muehling M."/>
            <person name="Daniel R."/>
        </authorList>
    </citation>
    <scope>NUCLEOTIDE SEQUENCE</scope>
</reference>
<organism evidence="1">
    <name type="scientific">mine drainage metagenome</name>
    <dbReference type="NCBI Taxonomy" id="410659"/>
    <lineage>
        <taxon>unclassified sequences</taxon>
        <taxon>metagenomes</taxon>
        <taxon>ecological metagenomes</taxon>
    </lineage>
</organism>
<evidence type="ECO:0000313" key="1">
    <source>
        <dbReference type="EMBL" id="OIQ73261.1"/>
    </source>
</evidence>
<sequence length="84" mass="9438">MDFDSICAQHVDHDFEIARVSYLQQRRAGLDDGFALLIDLQHNTGDRRGHVPAFRRPVVAVPRQQGSRLAEFVLGGMILKFSSS</sequence>
<comment type="caution">
    <text evidence="1">The sequence shown here is derived from an EMBL/GenBank/DDBJ whole genome shotgun (WGS) entry which is preliminary data.</text>
</comment>
<dbReference type="EMBL" id="MLJW01002937">
    <property type="protein sequence ID" value="OIQ73261.1"/>
    <property type="molecule type" value="Genomic_DNA"/>
</dbReference>
<name>A0A1J5QBB9_9ZZZZ</name>
<proteinExistence type="predicted"/>